<gene>
    <name evidence="1" type="ORF">PsYK624_118020</name>
</gene>
<keyword evidence="2" id="KW-1185">Reference proteome</keyword>
<evidence type="ECO:0000313" key="1">
    <source>
        <dbReference type="EMBL" id="GJE95616.1"/>
    </source>
</evidence>
<dbReference type="EMBL" id="BPQB01000050">
    <property type="protein sequence ID" value="GJE95616.1"/>
    <property type="molecule type" value="Genomic_DNA"/>
</dbReference>
<name>A0A9P3GIK1_9APHY</name>
<evidence type="ECO:0000313" key="2">
    <source>
        <dbReference type="Proteomes" id="UP000703269"/>
    </source>
</evidence>
<organism evidence="1 2">
    <name type="scientific">Phanerochaete sordida</name>
    <dbReference type="NCBI Taxonomy" id="48140"/>
    <lineage>
        <taxon>Eukaryota</taxon>
        <taxon>Fungi</taxon>
        <taxon>Dikarya</taxon>
        <taxon>Basidiomycota</taxon>
        <taxon>Agaricomycotina</taxon>
        <taxon>Agaricomycetes</taxon>
        <taxon>Polyporales</taxon>
        <taxon>Phanerochaetaceae</taxon>
        <taxon>Phanerochaete</taxon>
    </lineage>
</organism>
<comment type="caution">
    <text evidence="1">The sequence shown here is derived from an EMBL/GenBank/DDBJ whole genome shotgun (WGS) entry which is preliminary data.</text>
</comment>
<sequence>MLFRRLELKSADDVSQLRALLDGHDILGCPISSCVAHLAIVDDQSHFRGAWGHQLLLRLPQSSPRAYCDWCIQDDTGDTLSSAPKKPTLLPSAALPRTLPATPRRLNAVRLSGLLLPSGRDLVRFIAQLGLTDRAELVLDKVAFADVSPPPAYRFRSPPQHKERNIRITVAGCPSSGEGGLSLWIPLCNIIFSSQRCALSSREHIEPLIVEHLQLFCALYKRELVLRMDSFAYRDEESTVLWSYKLNDTPSGLWASLGEVDVVSPRQDERPRRRPYISQVKFSCPSHTPGDAIPALLAHLESELLRINGGSVPRLVLLCPTLDCASAAMDGVLEGRIFARSIACTPAAAIIIDVGSEAKRFSVKDILAAPSDVVRGDEVVALSTAQRRAWVLREVGSRQCLGAL</sequence>
<proteinExistence type="predicted"/>
<protein>
    <submittedName>
        <fullName evidence="1">Uncharacterized protein</fullName>
    </submittedName>
</protein>
<accession>A0A9P3GIK1</accession>
<reference evidence="1 2" key="1">
    <citation type="submission" date="2021-08" db="EMBL/GenBank/DDBJ databases">
        <title>Draft Genome Sequence of Phanerochaete sordida strain YK-624.</title>
        <authorList>
            <person name="Mori T."/>
            <person name="Dohra H."/>
            <person name="Suzuki T."/>
            <person name="Kawagishi H."/>
            <person name="Hirai H."/>
        </authorList>
    </citation>
    <scope>NUCLEOTIDE SEQUENCE [LARGE SCALE GENOMIC DNA]</scope>
    <source>
        <strain evidence="1 2">YK-624</strain>
    </source>
</reference>
<dbReference type="AlphaFoldDB" id="A0A9P3GIK1"/>
<dbReference type="Proteomes" id="UP000703269">
    <property type="component" value="Unassembled WGS sequence"/>
</dbReference>
<dbReference type="OrthoDB" id="10617169at2759"/>